<proteinExistence type="inferred from homology"/>
<name>A0A1J4RVE1_9BACT</name>
<dbReference type="SMART" id="SM00465">
    <property type="entry name" value="GIYc"/>
    <property type="match status" value="1"/>
</dbReference>
<accession>A0A1J4RVE1</accession>
<dbReference type="SUPFAM" id="SSF82771">
    <property type="entry name" value="GIY-YIG endonuclease"/>
    <property type="match status" value="1"/>
</dbReference>
<dbReference type="STRING" id="1805034.AUJ59_00495"/>
<dbReference type="PANTHER" id="PTHR34477:SF1">
    <property type="entry name" value="UPF0213 PROTEIN YHBQ"/>
    <property type="match status" value="1"/>
</dbReference>
<dbReference type="InterPro" id="IPR000305">
    <property type="entry name" value="GIY-YIG_endonuc"/>
</dbReference>
<dbReference type="AlphaFoldDB" id="A0A1J4RVE1"/>
<dbReference type="Proteomes" id="UP000183144">
    <property type="component" value="Unassembled WGS sequence"/>
</dbReference>
<evidence type="ECO:0000313" key="4">
    <source>
        <dbReference type="Proteomes" id="UP000183144"/>
    </source>
</evidence>
<dbReference type="CDD" id="cd10449">
    <property type="entry name" value="GIY-YIG_SLX1_like"/>
    <property type="match status" value="1"/>
</dbReference>
<comment type="caution">
    <text evidence="3">The sequence shown here is derived from an EMBL/GenBank/DDBJ whole genome shotgun (WGS) entry which is preliminary data.</text>
</comment>
<dbReference type="InterPro" id="IPR050190">
    <property type="entry name" value="UPF0213_domain"/>
</dbReference>
<dbReference type="InterPro" id="IPR035901">
    <property type="entry name" value="GIY-YIG_endonuc_sf"/>
</dbReference>
<protein>
    <recommendedName>
        <fullName evidence="2">GIY-YIG domain-containing protein</fullName>
    </recommendedName>
</protein>
<feature type="domain" description="GIY-YIG" evidence="2">
    <location>
        <begin position="1"/>
        <end position="75"/>
    </location>
</feature>
<comment type="similarity">
    <text evidence="1">Belongs to the UPF0213 family.</text>
</comment>
<dbReference type="EMBL" id="MNUI01000011">
    <property type="protein sequence ID" value="OIN89894.1"/>
    <property type="molecule type" value="Genomic_DNA"/>
</dbReference>
<dbReference type="PANTHER" id="PTHR34477">
    <property type="entry name" value="UPF0213 PROTEIN YHBQ"/>
    <property type="match status" value="1"/>
</dbReference>
<organism evidence="3 4">
    <name type="scientific">Candidatus Beckwithbacteria bacterium CG1_02_47_37</name>
    <dbReference type="NCBI Taxonomy" id="1805034"/>
    <lineage>
        <taxon>Bacteria</taxon>
        <taxon>Candidatus Beckwithiibacteriota</taxon>
    </lineage>
</organism>
<evidence type="ECO:0000256" key="1">
    <source>
        <dbReference type="ARBA" id="ARBA00007435"/>
    </source>
</evidence>
<sequence length="83" mass="9963">MYFTYILYSLINNQYYIGCTNNLNDRIKRHNSGKVRSTKSYKPWKLVYKEAYNTLSEARKRESQIKSWHKRATIEKLINGLIV</sequence>
<evidence type="ECO:0000313" key="3">
    <source>
        <dbReference type="EMBL" id="OIN89894.1"/>
    </source>
</evidence>
<dbReference type="Pfam" id="PF01541">
    <property type="entry name" value="GIY-YIG"/>
    <property type="match status" value="1"/>
</dbReference>
<gene>
    <name evidence="3" type="ORF">AUJ59_00495</name>
</gene>
<dbReference type="PROSITE" id="PS50164">
    <property type="entry name" value="GIY_YIG"/>
    <property type="match status" value="1"/>
</dbReference>
<dbReference type="Gene3D" id="3.40.1440.10">
    <property type="entry name" value="GIY-YIG endonuclease"/>
    <property type="match status" value="1"/>
</dbReference>
<reference evidence="3 4" key="1">
    <citation type="journal article" date="2016" name="Environ. Microbiol.">
        <title>Genomic resolution of a cold subsurface aquifer community provides metabolic insights for novel microbes adapted to high CO concentrations.</title>
        <authorList>
            <person name="Probst A.J."/>
            <person name="Castelle C.J."/>
            <person name="Singh A."/>
            <person name="Brown C.T."/>
            <person name="Anantharaman K."/>
            <person name="Sharon I."/>
            <person name="Hug L.A."/>
            <person name="Burstein D."/>
            <person name="Emerson J.B."/>
            <person name="Thomas B.C."/>
            <person name="Banfield J.F."/>
        </authorList>
    </citation>
    <scope>NUCLEOTIDE SEQUENCE [LARGE SCALE GENOMIC DNA]</scope>
    <source>
        <strain evidence="3">CG1_02_47_37</strain>
    </source>
</reference>
<evidence type="ECO:0000259" key="2">
    <source>
        <dbReference type="PROSITE" id="PS50164"/>
    </source>
</evidence>